<dbReference type="SUPFAM" id="SSF55331">
    <property type="entry name" value="Tautomerase/MIF"/>
    <property type="match status" value="1"/>
</dbReference>
<dbReference type="Proteomes" id="UP000216478">
    <property type="component" value="Unassembled WGS sequence"/>
</dbReference>
<evidence type="ECO:0000256" key="1">
    <source>
        <dbReference type="ARBA" id="ARBA00023235"/>
    </source>
</evidence>
<gene>
    <name evidence="4" type="ORF">CEV33_1194</name>
</gene>
<dbReference type="InterPro" id="IPR014347">
    <property type="entry name" value="Tautomerase/MIF_sf"/>
</dbReference>
<comment type="caution">
    <text evidence="4">The sequence shown here is derived from an EMBL/GenBank/DDBJ whole genome shotgun (WGS) entry which is preliminary data.</text>
</comment>
<proteinExistence type="predicted"/>
<sequence length="86" mass="9289">MFGTINEGDEMPHIVVKMVAGRSEEQKQKLAGALADTLARVLGCGDDAVSVSVEDIAASDWFTKVYDPEIAGRADTLYKKPGYSRP</sequence>
<evidence type="ECO:0000256" key="2">
    <source>
        <dbReference type="PIRSR" id="PIRSR037799-1"/>
    </source>
</evidence>
<protein>
    <submittedName>
        <fullName evidence="4">Tautomerase enzyme family protein</fullName>
    </submittedName>
</protein>
<feature type="active site" description="Proton acceptor; via imino nitrogen" evidence="2">
    <location>
        <position position="12"/>
    </location>
</feature>
<dbReference type="AlphaFoldDB" id="A0A256FCE7"/>
<dbReference type="InterPro" id="IPR017284">
    <property type="entry name" value="Tautomerase_PptA"/>
</dbReference>
<dbReference type="GO" id="GO:0005737">
    <property type="term" value="C:cytoplasm"/>
    <property type="evidence" value="ECO:0007669"/>
    <property type="project" value="InterPro"/>
</dbReference>
<dbReference type="InterPro" id="IPR004370">
    <property type="entry name" value="4-OT-like_dom"/>
</dbReference>
<dbReference type="Gene3D" id="3.30.429.10">
    <property type="entry name" value="Macrophage Migration Inhibitory Factor"/>
    <property type="match status" value="1"/>
</dbReference>
<dbReference type="Pfam" id="PF01361">
    <property type="entry name" value="Tautomerase"/>
    <property type="match status" value="1"/>
</dbReference>
<dbReference type="EMBL" id="NNRL01000159">
    <property type="protein sequence ID" value="OYR12410.1"/>
    <property type="molecule type" value="Genomic_DNA"/>
</dbReference>
<dbReference type="PIRSF" id="PIRSF037799">
    <property type="entry name" value="Tautomer_YdcE_prd"/>
    <property type="match status" value="1"/>
</dbReference>
<evidence type="ECO:0000259" key="3">
    <source>
        <dbReference type="Pfam" id="PF01361"/>
    </source>
</evidence>
<organism evidence="4 5">
    <name type="scientific">Brucella grignonensis</name>
    <dbReference type="NCBI Taxonomy" id="94627"/>
    <lineage>
        <taxon>Bacteria</taxon>
        <taxon>Pseudomonadati</taxon>
        <taxon>Pseudomonadota</taxon>
        <taxon>Alphaproteobacteria</taxon>
        <taxon>Hyphomicrobiales</taxon>
        <taxon>Brucellaceae</taxon>
        <taxon>Brucella/Ochrobactrum group</taxon>
        <taxon>Brucella</taxon>
    </lineage>
</organism>
<keyword evidence="1" id="KW-0413">Isomerase</keyword>
<evidence type="ECO:0000313" key="5">
    <source>
        <dbReference type="Proteomes" id="UP000216478"/>
    </source>
</evidence>
<reference evidence="4 5" key="1">
    <citation type="submission" date="2017-07" db="EMBL/GenBank/DDBJ databases">
        <title>Phylogenetic study on the rhizospheric bacterium Ochrobactrum sp. A44.</title>
        <authorList>
            <person name="Krzyzanowska D.M."/>
            <person name="Ossowicki A."/>
            <person name="Rajewska M."/>
            <person name="Maciag T."/>
            <person name="Kaczynski Z."/>
            <person name="Czerwicka M."/>
            <person name="Jafra S."/>
        </authorList>
    </citation>
    <scope>NUCLEOTIDE SEQUENCE [LARGE SCALE GENOMIC DNA]</scope>
    <source>
        <strain evidence="4 5">OgA9a</strain>
    </source>
</reference>
<evidence type="ECO:0000313" key="4">
    <source>
        <dbReference type="EMBL" id="OYR12410.1"/>
    </source>
</evidence>
<keyword evidence="5" id="KW-1185">Reference proteome</keyword>
<name>A0A256FCE7_9HYPH</name>
<accession>A0A256FCE7</accession>
<feature type="domain" description="4-oxalocrotonate tautomerase-like" evidence="3">
    <location>
        <begin position="12"/>
        <end position="62"/>
    </location>
</feature>
<dbReference type="GO" id="GO:0016862">
    <property type="term" value="F:intramolecular oxidoreductase activity, interconverting keto- and enol-groups"/>
    <property type="evidence" value="ECO:0007669"/>
    <property type="project" value="InterPro"/>
</dbReference>